<protein>
    <submittedName>
        <fullName evidence="2">Diacylglycerol kinase</fullName>
    </submittedName>
</protein>
<keyword evidence="3" id="KW-1185">Reference proteome</keyword>
<reference evidence="2" key="1">
    <citation type="submission" date="2020-01" db="EMBL/GenBank/DDBJ databases">
        <authorList>
            <person name="Chen W.-M."/>
        </authorList>
    </citation>
    <scope>NUCLEOTIDE SEQUENCE</scope>
    <source>
        <strain evidence="2">CYK-10</strain>
    </source>
</reference>
<evidence type="ECO:0000313" key="3">
    <source>
        <dbReference type="Proteomes" id="UP001193501"/>
    </source>
</evidence>
<sequence length="322" mass="34947">MSPSAPTTSGAARPVSAGRPDICVIANARSGASARVSETLHRAMTVFGARAELRTFTGDPAPVAEQAIRDGFPIIVAAGGDGTVAGVAHALAGTPAVMGVLPMGTFNYFARGLHTPADATEAANAILEGEPHDIAVGSVNGKVFLNNVALGLYPEILDEREAAYKRWGRSRILAHWSTLRTLLRLRRPMRLRIVADGEAQMRRTPMIFIARSAYQLDQFGVVGAQAISDDRFAVYIARQTTRMGLLKLAWRLMRPGKVDLTDCLELLTPERLVIDQPKRKRIRIAYDGEREKMILPLTFRIDHHVLSVILPPTKAAVVKGSA</sequence>
<evidence type="ECO:0000259" key="1">
    <source>
        <dbReference type="PROSITE" id="PS50146"/>
    </source>
</evidence>
<dbReference type="InterPro" id="IPR001206">
    <property type="entry name" value="Diacylglycerol_kinase_cat_dom"/>
</dbReference>
<dbReference type="EMBL" id="JAABNR010000035">
    <property type="protein sequence ID" value="NBZ89803.1"/>
    <property type="molecule type" value="Genomic_DNA"/>
</dbReference>
<gene>
    <name evidence="2" type="ORF">GV832_19635</name>
</gene>
<dbReference type="SUPFAM" id="SSF111331">
    <property type="entry name" value="NAD kinase/diacylglycerol kinase-like"/>
    <property type="match status" value="1"/>
</dbReference>
<dbReference type="AlphaFoldDB" id="A0AAE4YC21"/>
<dbReference type="Gene3D" id="3.40.50.10330">
    <property type="entry name" value="Probable inorganic polyphosphate/atp-NAD kinase, domain 1"/>
    <property type="match status" value="1"/>
</dbReference>
<dbReference type="SMART" id="SM00046">
    <property type="entry name" value="DAGKc"/>
    <property type="match status" value="1"/>
</dbReference>
<dbReference type="GO" id="GO:0016301">
    <property type="term" value="F:kinase activity"/>
    <property type="evidence" value="ECO:0007669"/>
    <property type="project" value="UniProtKB-KW"/>
</dbReference>
<evidence type="ECO:0000313" key="2">
    <source>
        <dbReference type="EMBL" id="NBZ89803.1"/>
    </source>
</evidence>
<dbReference type="InterPro" id="IPR017438">
    <property type="entry name" value="ATP-NAD_kinase_N"/>
</dbReference>
<dbReference type="PROSITE" id="PS50146">
    <property type="entry name" value="DAGK"/>
    <property type="match status" value="1"/>
</dbReference>
<dbReference type="Gene3D" id="2.60.200.40">
    <property type="match status" value="1"/>
</dbReference>
<comment type="caution">
    <text evidence="2">The sequence shown here is derived from an EMBL/GenBank/DDBJ whole genome shotgun (WGS) entry which is preliminary data.</text>
</comment>
<feature type="domain" description="DAGKc" evidence="1">
    <location>
        <begin position="63"/>
        <end position="143"/>
    </location>
</feature>
<organism evidence="2 3">
    <name type="scientific">Stagnihabitans tardus</name>
    <dbReference type="NCBI Taxonomy" id="2699202"/>
    <lineage>
        <taxon>Bacteria</taxon>
        <taxon>Pseudomonadati</taxon>
        <taxon>Pseudomonadota</taxon>
        <taxon>Alphaproteobacteria</taxon>
        <taxon>Rhodobacterales</taxon>
        <taxon>Paracoccaceae</taxon>
        <taxon>Stagnihabitans</taxon>
    </lineage>
</organism>
<dbReference type="Proteomes" id="UP001193501">
    <property type="component" value="Unassembled WGS sequence"/>
</dbReference>
<proteinExistence type="predicted"/>
<keyword evidence="2" id="KW-0808">Transferase</keyword>
<dbReference type="Pfam" id="PF00781">
    <property type="entry name" value="DAGK_cat"/>
    <property type="match status" value="1"/>
</dbReference>
<dbReference type="InterPro" id="IPR050187">
    <property type="entry name" value="Lipid_Phosphate_FormReg"/>
</dbReference>
<dbReference type="InterPro" id="IPR016064">
    <property type="entry name" value="NAD/diacylglycerol_kinase_sf"/>
</dbReference>
<keyword evidence="2" id="KW-0418">Kinase</keyword>
<name>A0AAE4YC21_9RHOB</name>
<accession>A0AAE4YC21</accession>
<dbReference type="PANTHER" id="PTHR12358">
    <property type="entry name" value="SPHINGOSINE KINASE"/>
    <property type="match status" value="1"/>
</dbReference>
<dbReference type="PANTHER" id="PTHR12358:SF54">
    <property type="entry name" value="SPHINGOSINE KINASE RELATED PROTEIN"/>
    <property type="match status" value="1"/>
</dbReference>